<dbReference type="AlphaFoldDB" id="A0A562BIC3"/>
<protein>
    <submittedName>
        <fullName evidence="2">Uncharacterized protein</fullName>
    </submittedName>
</protein>
<sequence>MPDGVTDEAVWKETWDNIDRLRAEVQREMRDWGQIQQQMEALYARAHRDPDAARRIADIEHHLASRFSGSNDLRQTADRLQALFEQMKARFEQDSRELRSQVRRLSNRKNLKEEERPAAPPADQRTRKPGKRTRRYA</sequence>
<feature type="compositionally biased region" description="Basic residues" evidence="1">
    <location>
        <begin position="127"/>
        <end position="137"/>
    </location>
</feature>
<comment type="caution">
    <text evidence="2">The sequence shown here is derived from an EMBL/GenBank/DDBJ whole genome shotgun (WGS) entry which is preliminary data.</text>
</comment>
<gene>
    <name evidence="2" type="ORF">L602_002700000400</name>
</gene>
<accession>A0A562BIC3</accession>
<name>A0A562BIC3_9BURK</name>
<organism evidence="2 3">
    <name type="scientific">Cupriavidus gilardii J11</name>
    <dbReference type="NCBI Taxonomy" id="936133"/>
    <lineage>
        <taxon>Bacteria</taxon>
        <taxon>Pseudomonadati</taxon>
        <taxon>Pseudomonadota</taxon>
        <taxon>Betaproteobacteria</taxon>
        <taxon>Burkholderiales</taxon>
        <taxon>Burkholderiaceae</taxon>
        <taxon>Cupriavidus</taxon>
    </lineage>
</organism>
<dbReference type="EMBL" id="VLJN01000020">
    <property type="protein sequence ID" value="TWG84948.1"/>
    <property type="molecule type" value="Genomic_DNA"/>
</dbReference>
<reference evidence="2 3" key="1">
    <citation type="submission" date="2019-07" db="EMBL/GenBank/DDBJ databases">
        <title>Genome sequencing of lignin-degrading bacterial isolates.</title>
        <authorList>
            <person name="Gladden J."/>
        </authorList>
    </citation>
    <scope>NUCLEOTIDE SEQUENCE [LARGE SCALE GENOMIC DNA]</scope>
    <source>
        <strain evidence="2 3">J11</strain>
    </source>
</reference>
<evidence type="ECO:0000256" key="1">
    <source>
        <dbReference type="SAM" id="MobiDB-lite"/>
    </source>
</evidence>
<evidence type="ECO:0000313" key="2">
    <source>
        <dbReference type="EMBL" id="TWG84948.1"/>
    </source>
</evidence>
<evidence type="ECO:0000313" key="3">
    <source>
        <dbReference type="Proteomes" id="UP000318141"/>
    </source>
</evidence>
<keyword evidence="3" id="KW-1185">Reference proteome</keyword>
<proteinExistence type="predicted"/>
<feature type="region of interest" description="Disordered" evidence="1">
    <location>
        <begin position="95"/>
        <end position="137"/>
    </location>
</feature>
<dbReference type="OrthoDB" id="9904327at2"/>
<dbReference type="Proteomes" id="UP000318141">
    <property type="component" value="Unassembled WGS sequence"/>
</dbReference>